<dbReference type="EMBL" id="CYGX02000025">
    <property type="protein sequence ID" value="SIT40235.1"/>
    <property type="molecule type" value="Genomic_DNA"/>
</dbReference>
<dbReference type="AlphaFoldDB" id="A0A1N7RZT2"/>
<dbReference type="Proteomes" id="UP000187012">
    <property type="component" value="Unassembled WGS sequence"/>
</dbReference>
<keyword evidence="3" id="KW-1185">Reference proteome</keyword>
<proteinExistence type="predicted"/>
<feature type="region of interest" description="Disordered" evidence="1">
    <location>
        <begin position="1"/>
        <end position="25"/>
    </location>
</feature>
<sequence length="268" mass="29048">MAGPGRHRSRACVTHPATAGRGAGASGDRVAVSLCIAIREHLCDRCVAGSPWARIDFGGVRRAARYVRRRPDADSQRDRALHLWRRRSQRAWLACCTDVEAQRRRGAVCRRAAVHAVPLPDGDGQRFDIGTQRAHSQRRVPAGCPVQCDVAAVLSTFPARSVQCRTVRAIAARRAQRAAAACEVYRNGNDRQLPRLARRGASVHVRVRAGPLDIYPPGKAAAGALRPRQADCPDASRHPAAITLWNPSISPSSAMSHGAGLRTRPPRS</sequence>
<accession>A0A1N7RZT2</accession>
<name>A0A1N7RZT2_9BURK</name>
<evidence type="ECO:0000313" key="2">
    <source>
        <dbReference type="EMBL" id="SIT40235.1"/>
    </source>
</evidence>
<gene>
    <name evidence="2" type="ORF">BN2475_250075</name>
</gene>
<organism evidence="2 3">
    <name type="scientific">Paraburkholderia ribeironis</name>
    <dbReference type="NCBI Taxonomy" id="1247936"/>
    <lineage>
        <taxon>Bacteria</taxon>
        <taxon>Pseudomonadati</taxon>
        <taxon>Pseudomonadota</taxon>
        <taxon>Betaproteobacteria</taxon>
        <taxon>Burkholderiales</taxon>
        <taxon>Burkholderiaceae</taxon>
        <taxon>Paraburkholderia</taxon>
    </lineage>
</organism>
<reference evidence="2 3" key="1">
    <citation type="submission" date="2016-12" db="EMBL/GenBank/DDBJ databases">
        <authorList>
            <person name="Song W.-J."/>
            <person name="Kurnit D.M."/>
        </authorList>
    </citation>
    <scope>NUCLEOTIDE SEQUENCE [LARGE SCALE GENOMIC DNA]</scope>
    <source>
        <strain evidence="2 3">STM7296</strain>
    </source>
</reference>
<feature type="region of interest" description="Disordered" evidence="1">
    <location>
        <begin position="245"/>
        <end position="268"/>
    </location>
</feature>
<feature type="compositionally biased region" description="Polar residues" evidence="1">
    <location>
        <begin position="245"/>
        <end position="255"/>
    </location>
</feature>
<evidence type="ECO:0000256" key="1">
    <source>
        <dbReference type="SAM" id="MobiDB-lite"/>
    </source>
</evidence>
<feature type="compositionally biased region" description="Basic residues" evidence="1">
    <location>
        <begin position="1"/>
        <end position="10"/>
    </location>
</feature>
<protein>
    <submittedName>
        <fullName evidence="2">Uncharacterized protein</fullName>
    </submittedName>
</protein>
<evidence type="ECO:0000313" key="3">
    <source>
        <dbReference type="Proteomes" id="UP000187012"/>
    </source>
</evidence>